<sequence>MAAVLLGLASMSTASPISSQVNSMFRRQEAADTDLCTNADLSNPEGAAAVWNDYGIGTRLDEYISGHGEDNWLNDLASESFPGSGDPGSFGCGSRDQPCLSGMESCETMAGNQRGAEFWIFNAIQKMQDNFERAHENLQDSIIDSSLSVSGIASDFKITFTSDERTLRYVAAAFGIAGGLVGYGTGPIINGLKTTATMFGGAFAASGNSAPVTVDPSKAMDSTLKEIFKVQRTILDDTLQLAVGGGGDYASLPDQSGDYGSSVAKFMADGYIGKFLMQGELVSQYFSQGYEMLNKKLVDVALQQFGYRVLADHQYEDAESCGAQAGAHWLDLDGGRCMRLAFEDTWTGKWLPAGEEISKAAEEKYGMDVLGYFSNVCDCSMNGSGETDLANLPTDGSLPQCFYNIACQDAESCLDEDGDHDWYICWPIDTFEAPAPAPEEPPAEPVEPFPTERLDTGCYTNGLGWTDLHGDGATDTLEVVSDIVTRCQAADGTVLGLNDLWWDCSEWTKVDGGVNHIWWEIQTEGDTTDEVTITLDVCAAAWNTELDNCSTGSESNHEGLWFRIDPSEGVCPFKKD</sequence>
<dbReference type="EMBL" id="JAUTXU010000157">
    <property type="protein sequence ID" value="KAK3703000.1"/>
    <property type="molecule type" value="Genomic_DNA"/>
</dbReference>
<comment type="caution">
    <text evidence="1">The sequence shown here is derived from an EMBL/GenBank/DDBJ whole genome shotgun (WGS) entry which is preliminary data.</text>
</comment>
<evidence type="ECO:0000313" key="1">
    <source>
        <dbReference type="EMBL" id="KAK3703000.1"/>
    </source>
</evidence>
<gene>
    <name evidence="1" type="ORF">LTR37_014730</name>
</gene>
<evidence type="ECO:0000313" key="2">
    <source>
        <dbReference type="Proteomes" id="UP001281147"/>
    </source>
</evidence>
<protein>
    <submittedName>
        <fullName evidence="1">Uncharacterized protein</fullName>
    </submittedName>
</protein>
<accession>A0ACC3MTH1</accession>
<dbReference type="Proteomes" id="UP001281147">
    <property type="component" value="Unassembled WGS sequence"/>
</dbReference>
<organism evidence="1 2">
    <name type="scientific">Vermiconidia calcicola</name>
    <dbReference type="NCBI Taxonomy" id="1690605"/>
    <lineage>
        <taxon>Eukaryota</taxon>
        <taxon>Fungi</taxon>
        <taxon>Dikarya</taxon>
        <taxon>Ascomycota</taxon>
        <taxon>Pezizomycotina</taxon>
        <taxon>Dothideomycetes</taxon>
        <taxon>Dothideomycetidae</taxon>
        <taxon>Mycosphaerellales</taxon>
        <taxon>Extremaceae</taxon>
        <taxon>Vermiconidia</taxon>
    </lineage>
</organism>
<proteinExistence type="predicted"/>
<name>A0ACC3MTH1_9PEZI</name>
<keyword evidence="2" id="KW-1185">Reference proteome</keyword>
<reference evidence="1" key="1">
    <citation type="submission" date="2023-07" db="EMBL/GenBank/DDBJ databases">
        <title>Black Yeasts Isolated from many extreme environments.</title>
        <authorList>
            <person name="Coleine C."/>
            <person name="Stajich J.E."/>
            <person name="Selbmann L."/>
        </authorList>
    </citation>
    <scope>NUCLEOTIDE SEQUENCE</scope>
    <source>
        <strain evidence="1">CCFEE 5714</strain>
    </source>
</reference>